<dbReference type="EMBL" id="BLLF01001678">
    <property type="protein sequence ID" value="GFH20676.1"/>
    <property type="molecule type" value="Genomic_DNA"/>
</dbReference>
<evidence type="ECO:0000313" key="2">
    <source>
        <dbReference type="Proteomes" id="UP000485058"/>
    </source>
</evidence>
<name>A0A699ZP38_HAELA</name>
<sequence length="67" mass="7527">MAAYQCNAPVAPCATLQEMSECDVWSEMDIAHMTEAFLEGTRHAEFEAIDQLLAAHYHDMQAAAFHR</sequence>
<dbReference type="Proteomes" id="UP000485058">
    <property type="component" value="Unassembled WGS sequence"/>
</dbReference>
<organism evidence="1 2">
    <name type="scientific">Haematococcus lacustris</name>
    <name type="common">Green alga</name>
    <name type="synonym">Haematococcus pluvialis</name>
    <dbReference type="NCBI Taxonomy" id="44745"/>
    <lineage>
        <taxon>Eukaryota</taxon>
        <taxon>Viridiplantae</taxon>
        <taxon>Chlorophyta</taxon>
        <taxon>core chlorophytes</taxon>
        <taxon>Chlorophyceae</taxon>
        <taxon>CS clade</taxon>
        <taxon>Chlamydomonadales</taxon>
        <taxon>Haematococcaceae</taxon>
        <taxon>Haematococcus</taxon>
    </lineage>
</organism>
<keyword evidence="2" id="KW-1185">Reference proteome</keyword>
<protein>
    <submittedName>
        <fullName evidence="1">Uncharacterized protein</fullName>
    </submittedName>
</protein>
<accession>A0A699ZP38</accession>
<evidence type="ECO:0000313" key="1">
    <source>
        <dbReference type="EMBL" id="GFH20676.1"/>
    </source>
</evidence>
<gene>
    <name evidence="1" type="ORF">HaLaN_17836</name>
</gene>
<dbReference type="AlphaFoldDB" id="A0A699ZP38"/>
<comment type="caution">
    <text evidence="1">The sequence shown here is derived from an EMBL/GenBank/DDBJ whole genome shotgun (WGS) entry which is preliminary data.</text>
</comment>
<proteinExistence type="predicted"/>
<reference evidence="1 2" key="1">
    <citation type="submission" date="2020-02" db="EMBL/GenBank/DDBJ databases">
        <title>Draft genome sequence of Haematococcus lacustris strain NIES-144.</title>
        <authorList>
            <person name="Morimoto D."/>
            <person name="Nakagawa S."/>
            <person name="Yoshida T."/>
            <person name="Sawayama S."/>
        </authorList>
    </citation>
    <scope>NUCLEOTIDE SEQUENCE [LARGE SCALE GENOMIC DNA]</scope>
    <source>
        <strain evidence="1 2">NIES-144</strain>
    </source>
</reference>